<protein>
    <submittedName>
        <fullName evidence="2">Uncharacterized protein</fullName>
    </submittedName>
</protein>
<sequence length="484" mass="54827">MSSIHTPPSIITPILLLATMTRKRSFAEAFEWMSGIPVEISRPALHDRPAKKQRTLRPFDNEKENHKDPISLLDKACQKNKIMIIYEGIETRNGRSCGWMVRVTLCGTSMTFYCDKDYPKQTEAKMSAASRALAWMKASQENGFGLSRYVDKVKSANGWHHEKSELSNDWTGMVPTAYFGREENAISKIKDFKPDFKPADFVWSSRLRDDYVLPEPEPLSDEDLERAIELGKEGDWFAIISLPRGSTLAEQLASDLSKRLLAVIDEHNSKVFFDELFDGAVESLCKRQDIGMPRYKANEWMLRVKLSDDDMDMMDWFAQGAAQGLQYARTGQIRTFANTIGQELVKNMEDVELRTISIFFLRSVVGTGIITDTGDHIMRQEWVDAGPTAEQLKSSFGPVGRKKINTHIGNLSALSPLPRPFNMANWKKQAFNEIYMPKVKNDDDWSVLGSGKGQKSERVRAAKRKAGGGRQWPKEVQSIGRQSN</sequence>
<feature type="region of interest" description="Disordered" evidence="1">
    <location>
        <begin position="446"/>
        <end position="484"/>
    </location>
</feature>
<evidence type="ECO:0000313" key="3">
    <source>
        <dbReference type="Proteomes" id="UP000235786"/>
    </source>
</evidence>
<evidence type="ECO:0000313" key="2">
    <source>
        <dbReference type="EMBL" id="PMD37932.1"/>
    </source>
</evidence>
<reference evidence="2 3" key="1">
    <citation type="submission" date="2016-04" db="EMBL/GenBank/DDBJ databases">
        <title>A degradative enzymes factory behind the ericoid mycorrhizal symbiosis.</title>
        <authorList>
            <consortium name="DOE Joint Genome Institute"/>
            <person name="Martino E."/>
            <person name="Morin E."/>
            <person name="Grelet G."/>
            <person name="Kuo A."/>
            <person name="Kohler A."/>
            <person name="Daghino S."/>
            <person name="Barry K."/>
            <person name="Choi C."/>
            <person name="Cichocki N."/>
            <person name="Clum A."/>
            <person name="Copeland A."/>
            <person name="Hainaut M."/>
            <person name="Haridas S."/>
            <person name="Labutti K."/>
            <person name="Lindquist E."/>
            <person name="Lipzen A."/>
            <person name="Khouja H.-R."/>
            <person name="Murat C."/>
            <person name="Ohm R."/>
            <person name="Olson A."/>
            <person name="Spatafora J."/>
            <person name="Veneault-Fourrey C."/>
            <person name="Henrissat B."/>
            <person name="Grigoriev I."/>
            <person name="Martin F."/>
            <person name="Perotto S."/>
        </authorList>
    </citation>
    <scope>NUCLEOTIDE SEQUENCE [LARGE SCALE GENOMIC DNA]</scope>
    <source>
        <strain evidence="2 3">F</strain>
    </source>
</reference>
<proteinExistence type="predicted"/>
<dbReference type="AlphaFoldDB" id="A0A2J6RHF1"/>
<dbReference type="Gene3D" id="3.30.160.20">
    <property type="match status" value="1"/>
</dbReference>
<name>A0A2J6RHF1_HYAVF</name>
<accession>A0A2J6RHF1</accession>
<dbReference type="SUPFAM" id="SSF54768">
    <property type="entry name" value="dsRNA-binding domain-like"/>
    <property type="match status" value="1"/>
</dbReference>
<dbReference type="EMBL" id="KZ613948">
    <property type="protein sequence ID" value="PMD37932.1"/>
    <property type="molecule type" value="Genomic_DNA"/>
</dbReference>
<keyword evidence="3" id="KW-1185">Reference proteome</keyword>
<evidence type="ECO:0000256" key="1">
    <source>
        <dbReference type="SAM" id="MobiDB-lite"/>
    </source>
</evidence>
<dbReference type="CDD" id="cd00048">
    <property type="entry name" value="DSRM_SF"/>
    <property type="match status" value="1"/>
</dbReference>
<organism evidence="2 3">
    <name type="scientific">Hyaloscypha variabilis (strain UAMH 11265 / GT02V1 / F)</name>
    <name type="common">Meliniomyces variabilis</name>
    <dbReference type="NCBI Taxonomy" id="1149755"/>
    <lineage>
        <taxon>Eukaryota</taxon>
        <taxon>Fungi</taxon>
        <taxon>Dikarya</taxon>
        <taxon>Ascomycota</taxon>
        <taxon>Pezizomycotina</taxon>
        <taxon>Leotiomycetes</taxon>
        <taxon>Helotiales</taxon>
        <taxon>Hyaloscyphaceae</taxon>
        <taxon>Hyaloscypha</taxon>
        <taxon>Hyaloscypha variabilis</taxon>
    </lineage>
</organism>
<dbReference type="Proteomes" id="UP000235786">
    <property type="component" value="Unassembled WGS sequence"/>
</dbReference>
<gene>
    <name evidence="2" type="ORF">L207DRAFT_584854</name>
</gene>